<keyword evidence="8 9" id="KW-0670">Pyruvate</keyword>
<feature type="binding site" evidence="9">
    <location>
        <begin position="86"/>
        <end position="88"/>
    </location>
    <ligand>
        <name>substrate</name>
    </ligand>
</feature>
<keyword evidence="4 9" id="KW-0068">Autocatalytic cleavage</keyword>
<feature type="active site" description="Schiff-base intermediate with substrate; via pyruvic acid" evidence="9">
    <location>
        <position position="38"/>
    </location>
</feature>
<evidence type="ECO:0000313" key="11">
    <source>
        <dbReference type="Proteomes" id="UP001224392"/>
    </source>
</evidence>
<evidence type="ECO:0000313" key="10">
    <source>
        <dbReference type="EMBL" id="GMG85849.1"/>
    </source>
</evidence>
<gene>
    <name evidence="9" type="primary">panD</name>
    <name evidence="10" type="ORF">MNKW57_01700</name>
</gene>
<evidence type="ECO:0000256" key="6">
    <source>
        <dbReference type="ARBA" id="ARBA00023239"/>
    </source>
</evidence>
<keyword evidence="1 9" id="KW-0963">Cytoplasm</keyword>
<dbReference type="NCBIfam" id="TIGR00223">
    <property type="entry name" value="panD"/>
    <property type="match status" value="1"/>
</dbReference>
<comment type="PTM">
    <text evidence="9">Is synthesized initially as an inactive proenzyme, which is activated by self-cleavage at a specific serine bond to produce a beta-subunit with a hydroxyl group at its C-terminus and an alpha-subunit with a pyruvoyl group at its N-terminus.</text>
</comment>
<comment type="catalytic activity">
    <reaction evidence="9">
        <text>L-aspartate + H(+) = beta-alanine + CO2</text>
        <dbReference type="Rhea" id="RHEA:19497"/>
        <dbReference type="ChEBI" id="CHEBI:15378"/>
        <dbReference type="ChEBI" id="CHEBI:16526"/>
        <dbReference type="ChEBI" id="CHEBI:29991"/>
        <dbReference type="ChEBI" id="CHEBI:57966"/>
        <dbReference type="EC" id="4.1.1.11"/>
    </reaction>
</comment>
<accession>A0ABQ6LUT9</accession>
<dbReference type="Pfam" id="PF02261">
    <property type="entry name" value="Asp_decarbox"/>
    <property type="match status" value="1"/>
</dbReference>
<keyword evidence="6 9" id="KW-0456">Lyase</keyword>
<dbReference type="Gene3D" id="2.40.40.20">
    <property type="match status" value="1"/>
</dbReference>
<dbReference type="PANTHER" id="PTHR21012">
    <property type="entry name" value="ASPARTATE 1-DECARBOXYLASE"/>
    <property type="match status" value="1"/>
</dbReference>
<comment type="similarity">
    <text evidence="9">Belongs to the PanD family.</text>
</comment>
<dbReference type="PIRSF" id="PIRSF006246">
    <property type="entry name" value="Asp_decarbox"/>
    <property type="match status" value="1"/>
</dbReference>
<comment type="caution">
    <text evidence="10">The sequence shown here is derived from an EMBL/GenBank/DDBJ whole genome shotgun (WGS) entry which is preliminary data.</text>
</comment>
<evidence type="ECO:0000256" key="4">
    <source>
        <dbReference type="ARBA" id="ARBA00022813"/>
    </source>
</evidence>
<dbReference type="EC" id="4.1.1.11" evidence="9"/>
<feature type="binding site" evidence="9">
    <location>
        <position position="70"/>
    </location>
    <ligand>
        <name>substrate</name>
    </ligand>
</feature>
<dbReference type="InterPro" id="IPR009010">
    <property type="entry name" value="Asp_de-COase-like_dom_sf"/>
</dbReference>
<evidence type="ECO:0000256" key="2">
    <source>
        <dbReference type="ARBA" id="ARBA00022655"/>
    </source>
</evidence>
<dbReference type="Proteomes" id="UP001224392">
    <property type="component" value="Unassembled WGS sequence"/>
</dbReference>
<feature type="chain" id="PRO_5044903919" description="Aspartate 1-decarboxylase alpha chain" evidence="9">
    <location>
        <begin position="38"/>
        <end position="146"/>
    </location>
</feature>
<comment type="subunit">
    <text evidence="9">Heterooctamer of four alpha and four beta subunits.</text>
</comment>
<name>A0ABQ6LUT9_9GAMM</name>
<dbReference type="InterPro" id="IPR003190">
    <property type="entry name" value="Asp_decarbox"/>
</dbReference>
<feature type="active site" description="Proton donor" evidence="9">
    <location>
        <position position="71"/>
    </location>
</feature>
<keyword evidence="7 9" id="KW-0704">Schiff base</keyword>
<evidence type="ECO:0000256" key="8">
    <source>
        <dbReference type="ARBA" id="ARBA00023317"/>
    </source>
</evidence>
<evidence type="ECO:0000256" key="3">
    <source>
        <dbReference type="ARBA" id="ARBA00022793"/>
    </source>
</evidence>
<organism evidence="10 11">
    <name type="scientific">Biformimicrobium ophioploci</name>
    <dbReference type="NCBI Taxonomy" id="3036711"/>
    <lineage>
        <taxon>Bacteria</taxon>
        <taxon>Pseudomonadati</taxon>
        <taxon>Pseudomonadota</taxon>
        <taxon>Gammaproteobacteria</taxon>
        <taxon>Cellvibrionales</taxon>
        <taxon>Microbulbiferaceae</taxon>
        <taxon>Biformimicrobium</taxon>
    </lineage>
</organism>
<reference evidence="10 11" key="1">
    <citation type="submission" date="2023-04" db="EMBL/GenBank/DDBJ databases">
        <title>Marinobulbifer ophiurae gen. nov., sp. Nov., isolate from tissue of brittle star Ophioplocus japonicus.</title>
        <authorList>
            <person name="Kawano K."/>
            <person name="Sawayama S."/>
            <person name="Nakagawa S."/>
        </authorList>
    </citation>
    <scope>NUCLEOTIDE SEQUENCE [LARGE SCALE GENOMIC DNA]</scope>
    <source>
        <strain evidence="10 11">NKW57</strain>
    </source>
</reference>
<evidence type="ECO:0000256" key="7">
    <source>
        <dbReference type="ARBA" id="ARBA00023270"/>
    </source>
</evidence>
<feature type="chain" id="PRO_5044903920" description="Aspartate 1-decarboxylase beta chain" evidence="9">
    <location>
        <begin position="1"/>
        <end position="37"/>
    </location>
</feature>
<keyword evidence="5 9" id="KW-0865">Zymogen</keyword>
<comment type="cofactor">
    <cofactor evidence="9">
        <name>pyruvate</name>
        <dbReference type="ChEBI" id="CHEBI:15361"/>
    </cofactor>
    <text evidence="9">Binds 1 pyruvoyl group covalently per subunit.</text>
</comment>
<dbReference type="PANTHER" id="PTHR21012:SF0">
    <property type="entry name" value="ASPARTATE 1-DECARBOXYLASE"/>
    <property type="match status" value="1"/>
</dbReference>
<proteinExistence type="inferred from homology"/>
<sequence>MSARPNRFFAEMSMQIEMLKCKLHMAAVTQAELWYDGSCAIDQDLVELAGLREFEKIDIYNVSNGERFTTYVILAERGSGTISLNGAAARKVQVGDRVIIGSYASFSEAEAETYKPKLVYLDERNQVVRSTNTIPVQTDSTEALPL</sequence>
<dbReference type="CDD" id="cd06919">
    <property type="entry name" value="Asp_decarbox"/>
    <property type="match status" value="1"/>
</dbReference>
<feature type="modified residue" description="Pyruvic acid (Ser)" evidence="9">
    <location>
        <position position="38"/>
    </location>
</feature>
<protein>
    <recommendedName>
        <fullName evidence="9">Aspartate 1-decarboxylase</fullName>
        <ecNumber evidence="9">4.1.1.11</ecNumber>
    </recommendedName>
    <alternativeName>
        <fullName evidence="9">Aspartate alpha-decarboxylase</fullName>
    </alternativeName>
    <component>
        <recommendedName>
            <fullName evidence="9">Aspartate 1-decarboxylase beta chain</fullName>
        </recommendedName>
    </component>
    <component>
        <recommendedName>
            <fullName evidence="9">Aspartate 1-decarboxylase alpha chain</fullName>
        </recommendedName>
    </component>
</protein>
<dbReference type="EMBL" id="BSYJ01000001">
    <property type="protein sequence ID" value="GMG85849.1"/>
    <property type="molecule type" value="Genomic_DNA"/>
</dbReference>
<keyword evidence="3 9" id="KW-0210">Decarboxylase</keyword>
<dbReference type="SUPFAM" id="SSF50692">
    <property type="entry name" value="ADC-like"/>
    <property type="match status" value="1"/>
</dbReference>
<comment type="subcellular location">
    <subcellularLocation>
        <location evidence="9">Cytoplasm</location>
    </subcellularLocation>
</comment>
<dbReference type="HAMAP" id="MF_00446">
    <property type="entry name" value="PanD"/>
    <property type="match status" value="1"/>
</dbReference>
<evidence type="ECO:0000256" key="5">
    <source>
        <dbReference type="ARBA" id="ARBA00023145"/>
    </source>
</evidence>
<comment type="pathway">
    <text evidence="9">Cofactor biosynthesis; (R)-pantothenate biosynthesis; beta-alanine from L-aspartate: step 1/1.</text>
</comment>
<keyword evidence="2 9" id="KW-0566">Pantothenate biosynthesis</keyword>
<keyword evidence="11" id="KW-1185">Reference proteome</keyword>
<evidence type="ECO:0000256" key="1">
    <source>
        <dbReference type="ARBA" id="ARBA00022490"/>
    </source>
</evidence>
<comment type="function">
    <text evidence="9">Catalyzes the pyruvoyl-dependent decarboxylation of aspartate to produce beta-alanine.</text>
</comment>
<evidence type="ECO:0000256" key="9">
    <source>
        <dbReference type="HAMAP-Rule" id="MF_00446"/>
    </source>
</evidence>